<keyword evidence="7 15" id="KW-0479">Metal-binding</keyword>
<keyword evidence="8 15" id="KW-0547">Nucleotide-binding</keyword>
<evidence type="ECO:0000256" key="16">
    <source>
        <dbReference type="SAM" id="MobiDB-lite"/>
    </source>
</evidence>
<evidence type="ECO:0000256" key="1">
    <source>
        <dbReference type="ARBA" id="ARBA00004651"/>
    </source>
</evidence>
<feature type="transmembrane region" description="Helical" evidence="15">
    <location>
        <begin position="842"/>
        <end position="860"/>
    </location>
</feature>
<dbReference type="PRINTS" id="PR00119">
    <property type="entry name" value="CATATPASE"/>
</dbReference>
<evidence type="ECO:0000313" key="19">
    <source>
        <dbReference type="Proteomes" id="UP000268908"/>
    </source>
</evidence>
<accession>A0A497X911</accession>
<keyword evidence="9 15" id="KW-0067">ATP-binding</keyword>
<protein>
    <submittedName>
        <fullName evidence="18">Cu+-exporting ATPase</fullName>
    </submittedName>
</protein>
<name>A0A497X911_9PROT</name>
<dbReference type="PROSITE" id="PS50846">
    <property type="entry name" value="HMA_2"/>
    <property type="match status" value="1"/>
</dbReference>
<dbReference type="CDD" id="cd02094">
    <property type="entry name" value="P-type_ATPase_Cu-like"/>
    <property type="match status" value="1"/>
</dbReference>
<evidence type="ECO:0000256" key="2">
    <source>
        <dbReference type="ARBA" id="ARBA00006024"/>
    </source>
</evidence>
<reference evidence="18 19" key="1">
    <citation type="submission" date="2018-10" db="EMBL/GenBank/DDBJ databases">
        <title>Genomic Encyclopedia of Type Strains, Phase IV (KMG-IV): sequencing the most valuable type-strain genomes for metagenomic binning, comparative biology and taxonomic classification.</title>
        <authorList>
            <person name="Goeker M."/>
        </authorList>
    </citation>
    <scope>NUCLEOTIDE SEQUENCE [LARGE SCALE GENOMIC DNA]</scope>
    <source>
        <strain evidence="18 19">DSM 26916</strain>
    </source>
</reference>
<feature type="transmembrane region" description="Helical" evidence="15">
    <location>
        <begin position="462"/>
        <end position="483"/>
    </location>
</feature>
<dbReference type="InterPro" id="IPR059000">
    <property type="entry name" value="ATPase_P-type_domA"/>
</dbReference>
<dbReference type="Gene3D" id="3.30.70.100">
    <property type="match status" value="1"/>
</dbReference>
<dbReference type="InterPro" id="IPR023298">
    <property type="entry name" value="ATPase_P-typ_TM_dom_sf"/>
</dbReference>
<dbReference type="GO" id="GO:0005886">
    <property type="term" value="C:plasma membrane"/>
    <property type="evidence" value="ECO:0007669"/>
    <property type="project" value="UniProtKB-SubCell"/>
</dbReference>
<dbReference type="InterPro" id="IPR017969">
    <property type="entry name" value="Heavy-metal-associated_CS"/>
</dbReference>
<keyword evidence="14 15" id="KW-0472">Membrane</keyword>
<dbReference type="Pfam" id="PF00403">
    <property type="entry name" value="HMA"/>
    <property type="match status" value="1"/>
</dbReference>
<dbReference type="PANTHER" id="PTHR43520:SF5">
    <property type="entry name" value="CATION-TRANSPORTING P-TYPE ATPASE-RELATED"/>
    <property type="match status" value="1"/>
</dbReference>
<evidence type="ECO:0000259" key="17">
    <source>
        <dbReference type="PROSITE" id="PS50846"/>
    </source>
</evidence>
<dbReference type="InterPro" id="IPR023214">
    <property type="entry name" value="HAD_sf"/>
</dbReference>
<dbReference type="SUPFAM" id="SSF81665">
    <property type="entry name" value="Calcium ATPase, transmembrane domain M"/>
    <property type="match status" value="1"/>
</dbReference>
<dbReference type="InterPro" id="IPR018303">
    <property type="entry name" value="ATPase_P-typ_P_site"/>
</dbReference>
<evidence type="ECO:0000256" key="9">
    <source>
        <dbReference type="ARBA" id="ARBA00022840"/>
    </source>
</evidence>
<evidence type="ECO:0000256" key="5">
    <source>
        <dbReference type="ARBA" id="ARBA00022553"/>
    </source>
</evidence>
<dbReference type="CDD" id="cd00371">
    <property type="entry name" value="HMA"/>
    <property type="match status" value="1"/>
</dbReference>
<comment type="subcellular location">
    <subcellularLocation>
        <location evidence="1">Cell membrane</location>
        <topology evidence="1">Multi-pass membrane protein</topology>
    </subcellularLocation>
</comment>
<organism evidence="18 19">
    <name type="scientific">Sulfurisoma sediminicola</name>
    <dbReference type="NCBI Taxonomy" id="1381557"/>
    <lineage>
        <taxon>Bacteria</taxon>
        <taxon>Pseudomonadati</taxon>
        <taxon>Pseudomonadota</taxon>
        <taxon>Betaproteobacteria</taxon>
        <taxon>Nitrosomonadales</taxon>
        <taxon>Sterolibacteriaceae</taxon>
        <taxon>Sulfurisoma</taxon>
    </lineage>
</organism>
<proteinExistence type="inferred from homology"/>
<dbReference type="NCBIfam" id="TIGR01525">
    <property type="entry name" value="ATPase-IB_hvy"/>
    <property type="match status" value="1"/>
</dbReference>
<keyword evidence="4 15" id="KW-1003">Cell membrane</keyword>
<dbReference type="InterPro" id="IPR044492">
    <property type="entry name" value="P_typ_ATPase_HD_dom"/>
</dbReference>
<feature type="transmembrane region" description="Helical" evidence="15">
    <location>
        <begin position="432"/>
        <end position="450"/>
    </location>
</feature>
<feature type="compositionally biased region" description="Low complexity" evidence="16">
    <location>
        <begin position="613"/>
        <end position="622"/>
    </location>
</feature>
<dbReference type="GO" id="GO:0016887">
    <property type="term" value="F:ATP hydrolysis activity"/>
    <property type="evidence" value="ECO:0007669"/>
    <property type="project" value="InterPro"/>
</dbReference>
<dbReference type="PROSITE" id="PS01047">
    <property type="entry name" value="HMA_1"/>
    <property type="match status" value="1"/>
</dbReference>
<keyword evidence="3" id="KW-0813">Transport</keyword>
<dbReference type="GO" id="GO:0005524">
    <property type="term" value="F:ATP binding"/>
    <property type="evidence" value="ECO:0007669"/>
    <property type="project" value="UniProtKB-UniRule"/>
</dbReference>
<dbReference type="GO" id="GO:0060003">
    <property type="term" value="P:copper ion export"/>
    <property type="evidence" value="ECO:0007669"/>
    <property type="project" value="UniProtKB-ARBA"/>
</dbReference>
<dbReference type="SUPFAM" id="SSF81660">
    <property type="entry name" value="Metal cation-transporting ATPase, ATP-binding domain N"/>
    <property type="match status" value="1"/>
</dbReference>
<dbReference type="Proteomes" id="UP000268908">
    <property type="component" value="Unassembled WGS sequence"/>
</dbReference>
<dbReference type="Gene3D" id="3.40.50.1000">
    <property type="entry name" value="HAD superfamily/HAD-like"/>
    <property type="match status" value="2"/>
</dbReference>
<gene>
    <name evidence="18" type="ORF">DFR35_2547</name>
</gene>
<dbReference type="InterPro" id="IPR023299">
    <property type="entry name" value="ATPase_P-typ_cyto_dom_N"/>
</dbReference>
<evidence type="ECO:0000256" key="11">
    <source>
        <dbReference type="ARBA" id="ARBA00022967"/>
    </source>
</evidence>
<dbReference type="PROSITE" id="PS00154">
    <property type="entry name" value="ATPASE_E1_E2"/>
    <property type="match status" value="1"/>
</dbReference>
<dbReference type="SUPFAM" id="SSF81653">
    <property type="entry name" value="Calcium ATPase, transduction domain A"/>
    <property type="match status" value="1"/>
</dbReference>
<dbReference type="AlphaFoldDB" id="A0A497X911"/>
<evidence type="ECO:0000256" key="7">
    <source>
        <dbReference type="ARBA" id="ARBA00022723"/>
    </source>
</evidence>
<dbReference type="NCBIfam" id="TIGR01494">
    <property type="entry name" value="ATPase_P-type"/>
    <property type="match status" value="2"/>
</dbReference>
<keyword evidence="19" id="KW-1185">Reference proteome</keyword>
<dbReference type="GO" id="GO:0043682">
    <property type="term" value="F:P-type divalent copper transporter activity"/>
    <property type="evidence" value="ECO:0007669"/>
    <property type="project" value="TreeGrafter"/>
</dbReference>
<sequence>MKHFRVVHRLTRRIRLIAPALAKQPERCYILEILLRKHGAVRDVKSVPEIGSVTLHFDPAQASEERLLAVVDAVIGNIAAAPPPAAVPPAPTFSGTAIPDGPAQECNAAVEGMTCASCALLIEMKLQRDPRVDSAAVNFAAGTVTVRGHLPREELFAAVGKLGYEARPMDTLAQRRLLVEREKARLELARKRLLQAALLTAPVMVSGMLMHRSPALRLMELVLSTVVVFGSGGEIFKKAWALAQQREANMDTLIAMGAGAAWAYSLPGVLRPHHHVYFESAAAIVAFVLGGRYMEERAKGKASEAIRKLIELQPETAICVTAAGDETVPIDEVQFGDRLRVRPGDKVPTDGVVEQGGSSVDEAMLTGESLPVAKGVGDAVVGGTLNGNGAFVMRVTAVGGDTVLSGIVKLVDHAQGAKLPVQKLADRISARFVPAVGGIAAATLAGWLLAGHPLPRALSHAVAVLLIACPCALGLATPTAIMVGTGQAARRGIYIRKGEALETAAQLDTLVFDKTGTITEGKPVVTDFLPVAGRDESATLALVAGAESHSEHFLARAIAAWCKARGVSSGDAEARSRGPACGDATAEADAAAALRSSASRIPLAGATPPPGGAPSAASGRPTWSFEAVPGNGVRAQSESGEVLVGNAALLEAAGIDCTAQAAQAQAWAEQGKTPVFVAIDGAVAALFAIADKPREGAKEAIALLHRLGLKTVMATGDVEAAANHIAREVGIDRVIARATPADKLELIRKLQEEGHKVGMIGDGINDAPALAAADVGFAIGGGADIAVESADITLVGGDIARVAGGIDLSRRTMKIIRQNLFWALGYNVISIPVAAAGRLNPMIAAAAMAMSSVSVVTNSLRLQRR</sequence>
<dbReference type="Pfam" id="PF00702">
    <property type="entry name" value="Hydrolase"/>
    <property type="match status" value="1"/>
</dbReference>
<feature type="domain" description="HMA" evidence="17">
    <location>
        <begin position="104"/>
        <end position="167"/>
    </location>
</feature>
<dbReference type="SFLD" id="SFLDG00002">
    <property type="entry name" value="C1.7:_P-type_atpase_like"/>
    <property type="match status" value="1"/>
</dbReference>
<evidence type="ECO:0000256" key="8">
    <source>
        <dbReference type="ARBA" id="ARBA00022741"/>
    </source>
</evidence>
<evidence type="ECO:0000256" key="4">
    <source>
        <dbReference type="ARBA" id="ARBA00022475"/>
    </source>
</evidence>
<keyword evidence="12 15" id="KW-1133">Transmembrane helix</keyword>
<dbReference type="SFLD" id="SFLDS00003">
    <property type="entry name" value="Haloacid_Dehalogenase"/>
    <property type="match status" value="1"/>
</dbReference>
<feature type="region of interest" description="Disordered" evidence="16">
    <location>
        <begin position="601"/>
        <end position="623"/>
    </location>
</feature>
<dbReference type="RefSeq" id="WP_207855977.1">
    <property type="nucleotide sequence ID" value="NZ_BHVV01000008.1"/>
</dbReference>
<dbReference type="InterPro" id="IPR001757">
    <property type="entry name" value="P_typ_ATPase"/>
</dbReference>
<dbReference type="InterPro" id="IPR036163">
    <property type="entry name" value="HMA_dom_sf"/>
</dbReference>
<evidence type="ECO:0000256" key="15">
    <source>
        <dbReference type="RuleBase" id="RU362081"/>
    </source>
</evidence>
<evidence type="ECO:0000256" key="12">
    <source>
        <dbReference type="ARBA" id="ARBA00022989"/>
    </source>
</evidence>
<dbReference type="EMBL" id="RCCI01000007">
    <property type="protein sequence ID" value="RLJ62731.1"/>
    <property type="molecule type" value="Genomic_DNA"/>
</dbReference>
<comment type="caution">
    <text evidence="18">The sequence shown here is derived from an EMBL/GenBank/DDBJ whole genome shotgun (WGS) entry which is preliminary data.</text>
</comment>
<keyword evidence="10" id="KW-0460">Magnesium</keyword>
<evidence type="ECO:0000256" key="13">
    <source>
        <dbReference type="ARBA" id="ARBA00023065"/>
    </source>
</evidence>
<dbReference type="PRINTS" id="PR00943">
    <property type="entry name" value="CUATPASE"/>
</dbReference>
<dbReference type="SFLD" id="SFLDF00027">
    <property type="entry name" value="p-type_atpase"/>
    <property type="match status" value="1"/>
</dbReference>
<evidence type="ECO:0000313" key="18">
    <source>
        <dbReference type="EMBL" id="RLJ62731.1"/>
    </source>
</evidence>
<dbReference type="GO" id="GO:0005507">
    <property type="term" value="F:copper ion binding"/>
    <property type="evidence" value="ECO:0007669"/>
    <property type="project" value="TreeGrafter"/>
</dbReference>
<evidence type="ECO:0000256" key="3">
    <source>
        <dbReference type="ARBA" id="ARBA00022448"/>
    </source>
</evidence>
<dbReference type="FunFam" id="2.70.150.10:FF:000020">
    <property type="entry name" value="Copper-exporting P-type ATPase A"/>
    <property type="match status" value="1"/>
</dbReference>
<dbReference type="InterPro" id="IPR008250">
    <property type="entry name" value="ATPase_P-typ_transduc_dom_A_sf"/>
</dbReference>
<dbReference type="InterPro" id="IPR027256">
    <property type="entry name" value="P-typ_ATPase_IB"/>
</dbReference>
<dbReference type="GO" id="GO:0055070">
    <property type="term" value="P:copper ion homeostasis"/>
    <property type="evidence" value="ECO:0007669"/>
    <property type="project" value="TreeGrafter"/>
</dbReference>
<dbReference type="Gene3D" id="2.70.150.10">
    <property type="entry name" value="Calcium-transporting ATPase, cytoplasmic transduction domain A"/>
    <property type="match status" value="1"/>
</dbReference>
<evidence type="ECO:0000256" key="6">
    <source>
        <dbReference type="ARBA" id="ARBA00022692"/>
    </source>
</evidence>
<dbReference type="InterPro" id="IPR036412">
    <property type="entry name" value="HAD-like_sf"/>
</dbReference>
<comment type="similarity">
    <text evidence="2 15">Belongs to the cation transport ATPase (P-type) (TC 3.A.3) family. Type IB subfamily.</text>
</comment>
<keyword evidence="5" id="KW-0597">Phosphoprotein</keyword>
<dbReference type="Pfam" id="PF00122">
    <property type="entry name" value="E1-E2_ATPase"/>
    <property type="match status" value="1"/>
</dbReference>
<dbReference type="InterPro" id="IPR006121">
    <property type="entry name" value="HMA_dom"/>
</dbReference>
<evidence type="ECO:0000256" key="14">
    <source>
        <dbReference type="ARBA" id="ARBA00023136"/>
    </source>
</evidence>
<evidence type="ECO:0000256" key="10">
    <source>
        <dbReference type="ARBA" id="ARBA00022842"/>
    </source>
</evidence>
<dbReference type="PANTHER" id="PTHR43520">
    <property type="entry name" value="ATP7, ISOFORM B"/>
    <property type="match status" value="1"/>
</dbReference>
<feature type="transmembrane region" description="Helical" evidence="15">
    <location>
        <begin position="819"/>
        <end position="836"/>
    </location>
</feature>
<keyword evidence="6 15" id="KW-0812">Transmembrane</keyword>
<keyword evidence="13" id="KW-0406">Ion transport</keyword>
<dbReference type="Gene3D" id="3.40.1110.10">
    <property type="entry name" value="Calcium-transporting ATPase, cytoplasmic domain N"/>
    <property type="match status" value="2"/>
</dbReference>
<keyword evidence="11" id="KW-1278">Translocase</keyword>
<dbReference type="SUPFAM" id="SSF56784">
    <property type="entry name" value="HAD-like"/>
    <property type="match status" value="1"/>
</dbReference>
<dbReference type="SUPFAM" id="SSF55008">
    <property type="entry name" value="HMA, heavy metal-associated domain"/>
    <property type="match status" value="1"/>
</dbReference>